<dbReference type="EMBL" id="JACWZY010000018">
    <property type="protein sequence ID" value="MBD2703021.1"/>
    <property type="molecule type" value="Genomic_DNA"/>
</dbReference>
<dbReference type="AlphaFoldDB" id="A0A926XZA4"/>
<proteinExistence type="predicted"/>
<reference evidence="1" key="1">
    <citation type="submission" date="2020-09" db="EMBL/GenBank/DDBJ databases">
        <authorList>
            <person name="Kim M.K."/>
        </authorList>
    </citation>
    <scope>NUCLEOTIDE SEQUENCE</scope>
    <source>
        <strain evidence="1">BT702</strain>
    </source>
</reference>
<dbReference type="Gene3D" id="2.180.10.10">
    <property type="entry name" value="RHS repeat-associated core"/>
    <property type="match status" value="1"/>
</dbReference>
<organism evidence="1 2">
    <name type="scientific">Spirosoma profusum</name>
    <dbReference type="NCBI Taxonomy" id="2771354"/>
    <lineage>
        <taxon>Bacteria</taxon>
        <taxon>Pseudomonadati</taxon>
        <taxon>Bacteroidota</taxon>
        <taxon>Cytophagia</taxon>
        <taxon>Cytophagales</taxon>
        <taxon>Cytophagaceae</taxon>
        <taxon>Spirosoma</taxon>
    </lineage>
</organism>
<evidence type="ECO:0000313" key="1">
    <source>
        <dbReference type="EMBL" id="MBD2703021.1"/>
    </source>
</evidence>
<dbReference type="PROSITE" id="PS51257">
    <property type="entry name" value="PROKAR_LIPOPROTEIN"/>
    <property type="match status" value="1"/>
</dbReference>
<sequence>MRSFYLLIGVIVVLFGCKKDDGDLVVPAPVYSLSDLPTEYKPIQNGSAITGRLKSEIHIGQLSGEWRYNQQGNLLEGRRFRSGELMSADQYYYDATGLLRFIQHFESPCVYASTYLCSAPVKWSSYDEVDVDNANHILESRTFLNKSGQWELRSITNHVYDQNGRPTKLLRYSADRKLASTQEFTYDGEGNIIKMREINTNTTPDLADRTYQYTYDKALNPYIGTIHYVSPYFVSRNIQSSPGTTYEYTTKGYPARIHFNNVVTELTYY</sequence>
<protein>
    <recommendedName>
        <fullName evidence="3">YD repeat-containing protein</fullName>
    </recommendedName>
</protein>
<evidence type="ECO:0000313" key="2">
    <source>
        <dbReference type="Proteomes" id="UP000598820"/>
    </source>
</evidence>
<accession>A0A926XZA4</accession>
<dbReference type="RefSeq" id="WP_190888865.1">
    <property type="nucleotide sequence ID" value="NZ_JACWZY010000018.1"/>
</dbReference>
<gene>
    <name evidence="1" type="ORF">IC229_20410</name>
</gene>
<dbReference type="Proteomes" id="UP000598820">
    <property type="component" value="Unassembled WGS sequence"/>
</dbReference>
<comment type="caution">
    <text evidence="1">The sequence shown here is derived from an EMBL/GenBank/DDBJ whole genome shotgun (WGS) entry which is preliminary data.</text>
</comment>
<name>A0A926XZA4_9BACT</name>
<evidence type="ECO:0008006" key="3">
    <source>
        <dbReference type="Google" id="ProtNLM"/>
    </source>
</evidence>
<keyword evidence="2" id="KW-1185">Reference proteome</keyword>